<dbReference type="Gene3D" id="2.120.10.30">
    <property type="entry name" value="TolB, C-terminal domain"/>
    <property type="match status" value="1"/>
</dbReference>
<evidence type="ECO:0000256" key="2">
    <source>
        <dbReference type="ARBA" id="ARBA00009820"/>
    </source>
</evidence>
<comment type="subcellular location">
    <subcellularLocation>
        <location evidence="1 5">Periplasm</location>
    </subcellularLocation>
</comment>
<dbReference type="Proteomes" id="UP000078090">
    <property type="component" value="Unassembled WGS sequence"/>
</dbReference>
<dbReference type="AlphaFoldDB" id="A0A177LWH2"/>
<dbReference type="SUPFAM" id="SSF52964">
    <property type="entry name" value="TolB, N-terminal domain"/>
    <property type="match status" value="1"/>
</dbReference>
<sequence precursor="true">MMLITRILVGGILAGMFTVAQAAGLTIEITKGSQTAVPIAIVPFAQQGSIGNVKLSDVISSDLGGSGFFKALPEDDMLTKPSEPERVNFKDWQVLGQDYMAIGQVVGNGGSYNIQFHLFNVHNGQLLMGYRLTAGANELRRAAHHISDLIYEKLTGRKGAFNTRIAYVTSVRRGNGKQFMLQVADADGYNPRTIAESPEPIMAPAWSPDGSKIAYVSFHTKRSEIWVQTLATGQRESVSSYPGINGAPAFSPDGSRLAITLSKDGSPDVYVLNLGSRSLTRLTSGLSIDTEPTWSPDGSSILFTSDQGGKPQLYLMPALGGKASRVTFQGDYNARGRFSADGRSLAMVTGSGGGYKIAVMDMASRTVNVLTEGNLDESPSFAPNGSMVLFAANRGGRSALSVVSTDGAMQQKLAFESGEVREPAWAP</sequence>
<evidence type="ECO:0000256" key="5">
    <source>
        <dbReference type="HAMAP-Rule" id="MF_00671"/>
    </source>
</evidence>
<name>A0A177LWH2_METMH</name>
<comment type="similarity">
    <text evidence="2 5">Belongs to the TolB family.</text>
</comment>
<reference evidence="7 8" key="1">
    <citation type="submission" date="2016-03" db="EMBL/GenBank/DDBJ databases">
        <authorList>
            <person name="Ploux O."/>
        </authorList>
    </citation>
    <scope>NUCLEOTIDE SEQUENCE [LARGE SCALE GENOMIC DNA]</scope>
    <source>
        <strain evidence="7 8">R-45363</strain>
    </source>
</reference>
<keyword evidence="3 5" id="KW-0732">Signal</keyword>
<evidence type="ECO:0000313" key="8">
    <source>
        <dbReference type="Proteomes" id="UP000078090"/>
    </source>
</evidence>
<dbReference type="InterPro" id="IPR011659">
    <property type="entry name" value="WD40"/>
</dbReference>
<dbReference type="HAMAP" id="MF_00671">
    <property type="entry name" value="TolB"/>
    <property type="match status" value="1"/>
</dbReference>
<dbReference type="InterPro" id="IPR011042">
    <property type="entry name" value="6-blade_b-propeller_TolB-like"/>
</dbReference>
<evidence type="ECO:0000259" key="6">
    <source>
        <dbReference type="Pfam" id="PF04052"/>
    </source>
</evidence>
<evidence type="ECO:0000256" key="1">
    <source>
        <dbReference type="ARBA" id="ARBA00004418"/>
    </source>
</evidence>
<accession>A0A177LWH2</accession>
<organism evidence="7 8">
    <name type="scientific">Methylomonas methanica</name>
    <dbReference type="NCBI Taxonomy" id="421"/>
    <lineage>
        <taxon>Bacteria</taxon>
        <taxon>Pseudomonadati</taxon>
        <taxon>Pseudomonadota</taxon>
        <taxon>Gammaproteobacteria</taxon>
        <taxon>Methylococcales</taxon>
        <taxon>Methylococcaceae</taxon>
        <taxon>Methylomonas</taxon>
    </lineage>
</organism>
<dbReference type="Gene3D" id="3.40.50.10070">
    <property type="entry name" value="TolB, N-terminal domain"/>
    <property type="match status" value="1"/>
</dbReference>
<dbReference type="NCBIfam" id="TIGR02800">
    <property type="entry name" value="propeller_TolB"/>
    <property type="match status" value="1"/>
</dbReference>
<evidence type="ECO:0000256" key="4">
    <source>
        <dbReference type="ARBA" id="ARBA00022764"/>
    </source>
</evidence>
<keyword evidence="5" id="KW-0132">Cell division</keyword>
<keyword evidence="5" id="KW-0131">Cell cycle</keyword>
<dbReference type="EMBL" id="LUUG01000122">
    <property type="protein sequence ID" value="OAH97312.1"/>
    <property type="molecule type" value="Genomic_DNA"/>
</dbReference>
<dbReference type="Pfam" id="PF04052">
    <property type="entry name" value="TolB_N"/>
    <property type="match status" value="1"/>
</dbReference>
<dbReference type="PANTHER" id="PTHR36842">
    <property type="entry name" value="PROTEIN TOLB HOMOLOG"/>
    <property type="match status" value="1"/>
</dbReference>
<feature type="domain" description="TolB N-terminal" evidence="6">
    <location>
        <begin position="25"/>
        <end position="126"/>
    </location>
</feature>
<comment type="function">
    <text evidence="5">Part of the Tol-Pal system, which plays a role in outer membrane invagination during cell division and is important for maintaining outer membrane integrity.</text>
</comment>
<evidence type="ECO:0000256" key="3">
    <source>
        <dbReference type="ARBA" id="ARBA00022729"/>
    </source>
</evidence>
<keyword evidence="4 5" id="KW-0574">Periplasm</keyword>
<dbReference type="OrthoDB" id="9802240at2"/>
<dbReference type="Pfam" id="PF07676">
    <property type="entry name" value="PD40"/>
    <property type="match status" value="4"/>
</dbReference>
<dbReference type="GO" id="GO:0051301">
    <property type="term" value="P:cell division"/>
    <property type="evidence" value="ECO:0007669"/>
    <property type="project" value="UniProtKB-UniRule"/>
</dbReference>
<proteinExistence type="inferred from homology"/>
<dbReference type="RefSeq" id="WP_064010585.1">
    <property type="nucleotide sequence ID" value="NZ_LUUG01000122.1"/>
</dbReference>
<evidence type="ECO:0000313" key="7">
    <source>
        <dbReference type="EMBL" id="OAH97312.1"/>
    </source>
</evidence>
<dbReference type="SUPFAM" id="SSF69304">
    <property type="entry name" value="Tricorn protease N-terminal domain"/>
    <property type="match status" value="1"/>
</dbReference>
<feature type="chain" id="PRO_5009001997" description="Tol-Pal system protein TolB" evidence="5">
    <location>
        <begin position="23"/>
        <end position="427"/>
    </location>
</feature>
<dbReference type="InterPro" id="IPR007195">
    <property type="entry name" value="TolB_N"/>
</dbReference>
<comment type="subunit">
    <text evidence="5">The Tol-Pal system is composed of five core proteins: the inner membrane proteins TolA, TolQ and TolR, the periplasmic protein TolB and the outer membrane protein Pal. They form a network linking the inner and outer membranes and the peptidoglycan layer.</text>
</comment>
<comment type="caution">
    <text evidence="7">The sequence shown here is derived from an EMBL/GenBank/DDBJ whole genome shotgun (WGS) entry which is preliminary data.</text>
</comment>
<dbReference type="GO" id="GO:0017038">
    <property type="term" value="P:protein import"/>
    <property type="evidence" value="ECO:0007669"/>
    <property type="project" value="InterPro"/>
</dbReference>
<protein>
    <recommendedName>
        <fullName evidence="5">Tol-Pal system protein TolB</fullName>
    </recommendedName>
</protein>
<dbReference type="InterPro" id="IPR014167">
    <property type="entry name" value="Tol-Pal_TolB"/>
</dbReference>
<dbReference type="PANTHER" id="PTHR36842:SF1">
    <property type="entry name" value="PROTEIN TOLB"/>
    <property type="match status" value="1"/>
</dbReference>
<dbReference type="GO" id="GO:0042597">
    <property type="term" value="C:periplasmic space"/>
    <property type="evidence" value="ECO:0007669"/>
    <property type="project" value="UniProtKB-SubCell"/>
</dbReference>
<gene>
    <name evidence="5" type="primary">tolB</name>
    <name evidence="7" type="ORF">A1332_21855</name>
</gene>
<feature type="signal peptide" evidence="5">
    <location>
        <begin position="1"/>
        <end position="22"/>
    </location>
</feature>